<evidence type="ECO:0000256" key="6">
    <source>
        <dbReference type="SAM" id="Phobius"/>
    </source>
</evidence>
<sequence length="630" mass="66915">MNKRRGWFVIKPVWHVIIITFLLMLIGGGIGSAANDVNAAAVQATEDAEAGTAAVVAMASARTTAAATPVPAATAVAAAPQVESLLPITGGAIVHAGQQDWPEAAKELAQFEAEWQAIAPSASVLSGNVDAALAAAQRALKDAAAQPDQAYQAISLLTKATGAYVAAQQPATAKADGKALAKTLLPALQQTLDAVRRNDIAKAKSEYKRFDGQWSKAEGAIRSDHKAAYGAIETKHSLARIALQAEPPRMDEALTGITDLMKQIEDYSNGQLQQVDSASANENYTIGDVLQLLQQAQAAVLAGDPSSAVGHLQRFIQIWPSVEGAVSTRDPGVYAKIENEMTEAAGQLLSKPPQTEAASVGIATMISELEPFQSLSSYTAWDAALILLREGVEALLVLVSLLAFLNRTGNGAKQKWVWWGSFTGLLLSGALAMLLTFTMASIAAGSTREMIEGVTGLVSVVMLLTVGAWLHGKTQAQSWNRYIQGRVGGALENGNLWTLFVVAGLAILREGAETTIFYIGMAPSIATDQLLLGIGCAFAVLLLLGYVMVKGSLKLPIRPFFIVATVLIYYLVFKFLGQSIHSLQVAGSLSAHTLPKLPAWSWLGFYPTWESTLPQLAILVFIGWRMKRTG</sequence>
<organism evidence="7 8">
    <name type="scientific">Paenibacillus agricola</name>
    <dbReference type="NCBI Taxonomy" id="2716264"/>
    <lineage>
        <taxon>Bacteria</taxon>
        <taxon>Bacillati</taxon>
        <taxon>Bacillota</taxon>
        <taxon>Bacilli</taxon>
        <taxon>Bacillales</taxon>
        <taxon>Paenibacillaceae</taxon>
        <taxon>Paenibacillus</taxon>
    </lineage>
</organism>
<feature type="transmembrane region" description="Helical" evidence="6">
    <location>
        <begin position="417"/>
        <end position="444"/>
    </location>
</feature>
<dbReference type="PANTHER" id="PTHR31632">
    <property type="entry name" value="IRON TRANSPORTER FTH1"/>
    <property type="match status" value="1"/>
</dbReference>
<gene>
    <name evidence="7" type="ORF">G9U52_26670</name>
</gene>
<keyword evidence="3 6" id="KW-0812">Transmembrane</keyword>
<dbReference type="PANTHER" id="PTHR31632:SF2">
    <property type="entry name" value="PLASMA MEMBRANE IRON PERMEASE"/>
    <property type="match status" value="1"/>
</dbReference>
<accession>A0ABX0JHS1</accession>
<dbReference type="EMBL" id="JAAOIW010000012">
    <property type="protein sequence ID" value="NHN33401.1"/>
    <property type="molecule type" value="Genomic_DNA"/>
</dbReference>
<evidence type="ECO:0000256" key="4">
    <source>
        <dbReference type="ARBA" id="ARBA00022989"/>
    </source>
</evidence>
<name>A0ABX0JHS1_9BACL</name>
<feature type="transmembrane region" description="Helical" evidence="6">
    <location>
        <begin position="383"/>
        <end position="405"/>
    </location>
</feature>
<reference evidence="7" key="1">
    <citation type="submission" date="2020-03" db="EMBL/GenBank/DDBJ databases">
        <title>Draft sequencing of Paenibacilllus sp. S3N08.</title>
        <authorList>
            <person name="Kim D.-U."/>
        </authorList>
    </citation>
    <scope>NUCLEOTIDE SEQUENCE</scope>
    <source>
        <strain evidence="7">S3N08</strain>
    </source>
</reference>
<feature type="transmembrane region" description="Helical" evidence="6">
    <location>
        <begin position="529"/>
        <end position="548"/>
    </location>
</feature>
<evidence type="ECO:0000256" key="3">
    <source>
        <dbReference type="ARBA" id="ARBA00022692"/>
    </source>
</evidence>
<evidence type="ECO:0000256" key="1">
    <source>
        <dbReference type="ARBA" id="ARBA00004141"/>
    </source>
</evidence>
<feature type="transmembrane region" description="Helical" evidence="6">
    <location>
        <begin position="490"/>
        <end position="509"/>
    </location>
</feature>
<dbReference type="Proteomes" id="UP001165962">
    <property type="component" value="Unassembled WGS sequence"/>
</dbReference>
<feature type="transmembrane region" description="Helical" evidence="6">
    <location>
        <begin position="12"/>
        <end position="34"/>
    </location>
</feature>
<dbReference type="InterPro" id="IPR004923">
    <property type="entry name" value="FTR1/Fip1/EfeU"/>
</dbReference>
<evidence type="ECO:0000313" key="7">
    <source>
        <dbReference type="EMBL" id="NHN33401.1"/>
    </source>
</evidence>
<evidence type="ECO:0000256" key="5">
    <source>
        <dbReference type="ARBA" id="ARBA00023136"/>
    </source>
</evidence>
<comment type="subcellular location">
    <subcellularLocation>
        <location evidence="1">Membrane</location>
        <topology evidence="1">Multi-pass membrane protein</topology>
    </subcellularLocation>
</comment>
<feature type="transmembrane region" description="Helical" evidence="6">
    <location>
        <begin position="450"/>
        <end position="470"/>
    </location>
</feature>
<keyword evidence="4 6" id="KW-1133">Transmembrane helix</keyword>
<feature type="transmembrane region" description="Helical" evidence="6">
    <location>
        <begin position="560"/>
        <end position="580"/>
    </location>
</feature>
<evidence type="ECO:0000256" key="2">
    <source>
        <dbReference type="ARBA" id="ARBA00008333"/>
    </source>
</evidence>
<comment type="caution">
    <text evidence="7">The sequence shown here is derived from an EMBL/GenBank/DDBJ whole genome shotgun (WGS) entry which is preliminary data.</text>
</comment>
<comment type="similarity">
    <text evidence="2">Belongs to the oxidase-dependent Fe transporter (OFeT) (TC 9.A.10.1) family.</text>
</comment>
<evidence type="ECO:0000313" key="8">
    <source>
        <dbReference type="Proteomes" id="UP001165962"/>
    </source>
</evidence>
<proteinExistence type="inferred from homology"/>
<feature type="transmembrane region" description="Helical" evidence="6">
    <location>
        <begin position="600"/>
        <end position="624"/>
    </location>
</feature>
<dbReference type="RefSeq" id="WP_166153716.1">
    <property type="nucleotide sequence ID" value="NZ_JAAOIW010000012.1"/>
</dbReference>
<keyword evidence="5 6" id="KW-0472">Membrane</keyword>
<dbReference type="Pfam" id="PF03239">
    <property type="entry name" value="FTR1"/>
    <property type="match status" value="1"/>
</dbReference>
<protein>
    <submittedName>
        <fullName evidence="7">FTR1 family iron permease</fullName>
    </submittedName>
</protein>
<keyword evidence="8" id="KW-1185">Reference proteome</keyword>